<evidence type="ECO:0000256" key="4">
    <source>
        <dbReference type="ARBA" id="ARBA00023136"/>
    </source>
</evidence>
<dbReference type="Pfam" id="PF02674">
    <property type="entry name" value="Colicin_V"/>
    <property type="match status" value="1"/>
</dbReference>
<evidence type="ECO:0000313" key="8">
    <source>
        <dbReference type="Proteomes" id="UP000468901"/>
    </source>
</evidence>
<feature type="compositionally biased region" description="Basic and acidic residues" evidence="5">
    <location>
        <begin position="206"/>
        <end position="228"/>
    </location>
</feature>
<evidence type="ECO:0000256" key="3">
    <source>
        <dbReference type="ARBA" id="ARBA00022989"/>
    </source>
</evidence>
<feature type="region of interest" description="Disordered" evidence="5">
    <location>
        <begin position="162"/>
        <end position="228"/>
    </location>
</feature>
<feature type="transmembrane region" description="Helical" evidence="6">
    <location>
        <begin position="60"/>
        <end position="83"/>
    </location>
</feature>
<dbReference type="PANTHER" id="PTHR36926:SF1">
    <property type="entry name" value="COLICIN V PRODUCTION PROTEIN"/>
    <property type="match status" value="1"/>
</dbReference>
<evidence type="ECO:0000256" key="5">
    <source>
        <dbReference type="SAM" id="MobiDB-lite"/>
    </source>
</evidence>
<proteinExistence type="predicted"/>
<feature type="transmembrane region" description="Helical" evidence="6">
    <location>
        <begin position="31"/>
        <end position="48"/>
    </location>
</feature>
<keyword evidence="4 6" id="KW-0472">Membrane</keyword>
<dbReference type="EMBL" id="WESC01000006">
    <property type="protein sequence ID" value="KAB7740460.1"/>
    <property type="molecule type" value="Genomic_DNA"/>
</dbReference>
<evidence type="ECO:0000256" key="6">
    <source>
        <dbReference type="SAM" id="Phobius"/>
    </source>
</evidence>
<keyword evidence="8" id="KW-1185">Reference proteome</keyword>
<evidence type="ECO:0000256" key="1">
    <source>
        <dbReference type="ARBA" id="ARBA00004141"/>
    </source>
</evidence>
<sequence>MTLFDGIVIGVLLISSVLAMLRGFTNEVLSILAWVVGALAALWLFPYVTPLLRSVISPDWLAAVAAAIGIFIVGYVLVAAFTVRWADHLLALHDQAESLDRTLGFVFGLARGLLIVTVAYLFFAWLVPNPADQPDWIRNARLRPMVEQSAATLFTLAPSGTRREPLFETPNQPARANGAQRQPAAEPRPSAANAPSASPSNSAADTGKDDGYNTSERRGLDRLFESTE</sequence>
<comment type="caution">
    <text evidence="7">The sequence shown here is derived from an EMBL/GenBank/DDBJ whole genome shotgun (WGS) entry which is preliminary data.</text>
</comment>
<dbReference type="InterPro" id="IPR003825">
    <property type="entry name" value="Colicin-V_CvpA"/>
</dbReference>
<dbReference type="RefSeq" id="WP_152215825.1">
    <property type="nucleotide sequence ID" value="NZ_JBAQYD010000118.1"/>
</dbReference>
<keyword evidence="2 6" id="KW-0812">Transmembrane</keyword>
<keyword evidence="3 6" id="KW-1133">Transmembrane helix</keyword>
<evidence type="ECO:0000256" key="2">
    <source>
        <dbReference type="ARBA" id="ARBA00022692"/>
    </source>
</evidence>
<feature type="compositionally biased region" description="Low complexity" evidence="5">
    <location>
        <begin position="183"/>
        <end position="204"/>
    </location>
</feature>
<organism evidence="7 8">
    <name type="scientific">Parvibaculum sedimenti</name>
    <dbReference type="NCBI Taxonomy" id="2608632"/>
    <lineage>
        <taxon>Bacteria</taxon>
        <taxon>Pseudomonadati</taxon>
        <taxon>Pseudomonadota</taxon>
        <taxon>Alphaproteobacteria</taxon>
        <taxon>Hyphomicrobiales</taxon>
        <taxon>Parvibaculaceae</taxon>
        <taxon>Parvibaculum</taxon>
    </lineage>
</organism>
<dbReference type="Proteomes" id="UP000468901">
    <property type="component" value="Unassembled WGS sequence"/>
</dbReference>
<accession>A0A6N6VLV8</accession>
<dbReference type="GO" id="GO:0016020">
    <property type="term" value="C:membrane"/>
    <property type="evidence" value="ECO:0007669"/>
    <property type="project" value="UniProtKB-SubCell"/>
</dbReference>
<dbReference type="InterPro" id="IPR052719">
    <property type="entry name" value="CvpA-like"/>
</dbReference>
<dbReference type="PANTHER" id="PTHR36926">
    <property type="entry name" value="COLICIN V PRODUCTION PROTEIN"/>
    <property type="match status" value="1"/>
</dbReference>
<reference evidence="7 8" key="1">
    <citation type="submission" date="2019-09" db="EMBL/GenBank/DDBJ databases">
        <title>Parvibaculum sedimenti sp. nov., isolated from sediment.</title>
        <authorList>
            <person name="Wang Y."/>
        </authorList>
    </citation>
    <scope>NUCLEOTIDE SEQUENCE [LARGE SCALE GENOMIC DNA]</scope>
    <source>
        <strain evidence="7 8">HXT-9</strain>
    </source>
</reference>
<feature type="transmembrane region" description="Helical" evidence="6">
    <location>
        <begin position="6"/>
        <end position="24"/>
    </location>
</feature>
<protein>
    <submittedName>
        <fullName evidence="7">CvpA family protein</fullName>
    </submittedName>
</protein>
<name>A0A6N6VLV8_9HYPH</name>
<dbReference type="GO" id="GO:0009403">
    <property type="term" value="P:toxin biosynthetic process"/>
    <property type="evidence" value="ECO:0007669"/>
    <property type="project" value="InterPro"/>
</dbReference>
<evidence type="ECO:0000313" key="7">
    <source>
        <dbReference type="EMBL" id="KAB7740460.1"/>
    </source>
</evidence>
<feature type="transmembrane region" description="Helical" evidence="6">
    <location>
        <begin position="103"/>
        <end position="127"/>
    </location>
</feature>
<gene>
    <name evidence="7" type="ORF">F2P47_07990</name>
</gene>
<comment type="subcellular location">
    <subcellularLocation>
        <location evidence="1">Membrane</location>
        <topology evidence="1">Multi-pass membrane protein</topology>
    </subcellularLocation>
</comment>
<dbReference type="AlphaFoldDB" id="A0A6N6VLV8"/>